<dbReference type="EMBL" id="CP000821">
    <property type="protein sequence ID" value="ABV38005.1"/>
    <property type="molecule type" value="Genomic_DNA"/>
</dbReference>
<dbReference type="AlphaFoldDB" id="A8FYT2"/>
<proteinExistence type="predicted"/>
<feature type="transmembrane region" description="Helical" evidence="1">
    <location>
        <begin position="28"/>
        <end position="47"/>
    </location>
</feature>
<dbReference type="KEGG" id="sse:Ssed_3401"/>
<dbReference type="Proteomes" id="UP000002015">
    <property type="component" value="Chromosome"/>
</dbReference>
<gene>
    <name evidence="2" type="ordered locus">Ssed_3401</name>
</gene>
<dbReference type="OrthoDB" id="6272517at2"/>
<protein>
    <submittedName>
        <fullName evidence="2">Uncharacterized protein</fullName>
    </submittedName>
</protein>
<evidence type="ECO:0000256" key="1">
    <source>
        <dbReference type="SAM" id="Phobius"/>
    </source>
</evidence>
<evidence type="ECO:0000313" key="3">
    <source>
        <dbReference type="Proteomes" id="UP000002015"/>
    </source>
</evidence>
<keyword evidence="1" id="KW-0472">Membrane</keyword>
<dbReference type="RefSeq" id="WP_012143735.1">
    <property type="nucleotide sequence ID" value="NC_009831.1"/>
</dbReference>
<dbReference type="HOGENOM" id="CLU_126009_0_0_6"/>
<dbReference type="eggNOG" id="ENOG5033NB6">
    <property type="taxonomic scope" value="Bacteria"/>
</dbReference>
<keyword evidence="1" id="KW-0812">Transmembrane</keyword>
<sequence length="186" mass="20940">MFLIATLSIMYLSYKSFSGARVLAYLRFGLIILFIGGIFLTPVSAGFSENLTLSQEIAQNDLHNQTDNSFTVKVITAQSLPDSALLGNQKHPRKRAHGQDQDDSRFVPLISQRLISFAQHDPRESKPEYLLVFEFVSPPIPSFSIGYRIDLPTTLDWPLHIGSAPSRVSGWKESNLLYRFTQTTSF</sequence>
<keyword evidence="1" id="KW-1133">Transmembrane helix</keyword>
<accession>A8FYT2</accession>
<evidence type="ECO:0000313" key="2">
    <source>
        <dbReference type="EMBL" id="ABV38005.1"/>
    </source>
</evidence>
<dbReference type="STRING" id="425104.Ssed_3401"/>
<organism evidence="2 3">
    <name type="scientific">Shewanella sediminis (strain HAW-EB3)</name>
    <dbReference type="NCBI Taxonomy" id="425104"/>
    <lineage>
        <taxon>Bacteria</taxon>
        <taxon>Pseudomonadati</taxon>
        <taxon>Pseudomonadota</taxon>
        <taxon>Gammaproteobacteria</taxon>
        <taxon>Alteromonadales</taxon>
        <taxon>Shewanellaceae</taxon>
        <taxon>Shewanella</taxon>
    </lineage>
</organism>
<keyword evidence="3" id="KW-1185">Reference proteome</keyword>
<name>A8FYT2_SHESH</name>
<reference evidence="2 3" key="1">
    <citation type="submission" date="2007-08" db="EMBL/GenBank/DDBJ databases">
        <title>Complete sequence of Shewanella sediminis HAW-EB3.</title>
        <authorList>
            <consortium name="US DOE Joint Genome Institute"/>
            <person name="Copeland A."/>
            <person name="Lucas S."/>
            <person name="Lapidus A."/>
            <person name="Barry K."/>
            <person name="Glavina del Rio T."/>
            <person name="Dalin E."/>
            <person name="Tice H."/>
            <person name="Pitluck S."/>
            <person name="Chertkov O."/>
            <person name="Brettin T."/>
            <person name="Bruce D."/>
            <person name="Detter J.C."/>
            <person name="Han C."/>
            <person name="Schmutz J."/>
            <person name="Larimer F."/>
            <person name="Land M."/>
            <person name="Hauser L."/>
            <person name="Kyrpides N."/>
            <person name="Kim E."/>
            <person name="Zhao J.-S."/>
            <person name="Richardson P."/>
        </authorList>
    </citation>
    <scope>NUCLEOTIDE SEQUENCE [LARGE SCALE GENOMIC DNA]</scope>
    <source>
        <strain evidence="2 3">HAW-EB3</strain>
    </source>
</reference>